<dbReference type="Proteomes" id="UP000276133">
    <property type="component" value="Unassembled WGS sequence"/>
</dbReference>
<organism evidence="1 2">
    <name type="scientific">Brachionus plicatilis</name>
    <name type="common">Marine rotifer</name>
    <name type="synonym">Brachionus muelleri</name>
    <dbReference type="NCBI Taxonomy" id="10195"/>
    <lineage>
        <taxon>Eukaryota</taxon>
        <taxon>Metazoa</taxon>
        <taxon>Spiralia</taxon>
        <taxon>Gnathifera</taxon>
        <taxon>Rotifera</taxon>
        <taxon>Eurotatoria</taxon>
        <taxon>Monogononta</taxon>
        <taxon>Pseudotrocha</taxon>
        <taxon>Ploima</taxon>
        <taxon>Brachionidae</taxon>
        <taxon>Brachionus</taxon>
    </lineage>
</organism>
<accession>A0A3M7SXZ1</accession>
<proteinExistence type="predicted"/>
<evidence type="ECO:0000313" key="2">
    <source>
        <dbReference type="Proteomes" id="UP000276133"/>
    </source>
</evidence>
<keyword evidence="2" id="KW-1185">Reference proteome</keyword>
<evidence type="ECO:0000313" key="1">
    <source>
        <dbReference type="EMBL" id="RNA40555.1"/>
    </source>
</evidence>
<reference evidence="1 2" key="1">
    <citation type="journal article" date="2018" name="Sci. Rep.">
        <title>Genomic signatures of local adaptation to the degree of environmental predictability in rotifers.</title>
        <authorList>
            <person name="Franch-Gras L."/>
            <person name="Hahn C."/>
            <person name="Garcia-Roger E.M."/>
            <person name="Carmona M.J."/>
            <person name="Serra M."/>
            <person name="Gomez A."/>
        </authorList>
    </citation>
    <scope>NUCLEOTIDE SEQUENCE [LARGE SCALE GENOMIC DNA]</scope>
    <source>
        <strain evidence="1">HYR1</strain>
    </source>
</reference>
<gene>
    <name evidence="1" type="ORF">BpHYR1_007368</name>
</gene>
<protein>
    <submittedName>
        <fullName evidence="1">Uncharacterized protein</fullName>
    </submittedName>
</protein>
<comment type="caution">
    <text evidence="1">The sequence shown here is derived from an EMBL/GenBank/DDBJ whole genome shotgun (WGS) entry which is preliminary data.</text>
</comment>
<dbReference type="AlphaFoldDB" id="A0A3M7SXZ1"/>
<name>A0A3M7SXZ1_BRAPC</name>
<sequence>MENKGISIKSFDGNGDPKEFKKNFNLNAVMFGWDANKLASHLPEHLKICENKCLIHDHKSLQ</sequence>
<dbReference type="EMBL" id="REGN01000632">
    <property type="protein sequence ID" value="RNA40555.1"/>
    <property type="molecule type" value="Genomic_DNA"/>
</dbReference>